<comment type="caution">
    <text evidence="12">The sequence shown here is derived from an EMBL/GenBank/DDBJ whole genome shotgun (WGS) entry which is preliminary data.</text>
</comment>
<reference evidence="12 13" key="1">
    <citation type="journal article" date="2019" name="Sci. Rep.">
        <title>Comparative genomics of chytrid fungi reveal insights into the obligate biotrophic and pathogenic lifestyle of Synchytrium endobioticum.</title>
        <authorList>
            <person name="van de Vossenberg B.T.L.H."/>
            <person name="Warris S."/>
            <person name="Nguyen H.D.T."/>
            <person name="van Gent-Pelzer M.P.E."/>
            <person name="Joly D.L."/>
            <person name="van de Geest H.C."/>
            <person name="Bonants P.J.M."/>
            <person name="Smith D.S."/>
            <person name="Levesque C.A."/>
            <person name="van der Lee T.A.J."/>
        </authorList>
    </citation>
    <scope>NUCLEOTIDE SEQUENCE [LARGE SCALE GENOMIC DNA]</scope>
    <source>
        <strain evidence="12 13">CBS 675.73</strain>
    </source>
</reference>
<feature type="compositionally biased region" description="Basic and acidic residues" evidence="10">
    <location>
        <begin position="577"/>
        <end position="596"/>
    </location>
</feature>
<gene>
    <name evidence="12" type="ORF">CcCBS67573_g01569</name>
</gene>
<protein>
    <recommendedName>
        <fullName evidence="2">histone deacetylase</fullName>
        <ecNumber evidence="2">3.5.1.98</ecNumber>
    </recommendedName>
</protein>
<dbReference type="InterPro" id="IPR000286">
    <property type="entry name" value="HDACs"/>
</dbReference>
<keyword evidence="6" id="KW-0805">Transcription regulation</keyword>
<evidence type="ECO:0000313" key="12">
    <source>
        <dbReference type="EMBL" id="TPX77159.1"/>
    </source>
</evidence>
<feature type="region of interest" description="Disordered" evidence="10">
    <location>
        <begin position="1"/>
        <end position="21"/>
    </location>
</feature>
<keyword evidence="13" id="KW-1185">Reference proteome</keyword>
<comment type="similarity">
    <text evidence="9">Belongs to the histone deacetylase family. HD Type 1 subfamily.</text>
</comment>
<dbReference type="InterPro" id="IPR023696">
    <property type="entry name" value="Ureohydrolase_dom_sf"/>
</dbReference>
<comment type="subcellular location">
    <subcellularLocation>
        <location evidence="1">Nucleus</location>
    </subcellularLocation>
</comment>
<evidence type="ECO:0000256" key="10">
    <source>
        <dbReference type="SAM" id="MobiDB-lite"/>
    </source>
</evidence>
<dbReference type="CDD" id="cd09991">
    <property type="entry name" value="HDAC_classI"/>
    <property type="match status" value="1"/>
</dbReference>
<keyword evidence="4" id="KW-0378">Hydrolase</keyword>
<dbReference type="AlphaFoldDB" id="A0A507FL82"/>
<keyword evidence="3" id="KW-0678">Repressor</keyword>
<dbReference type="InterPro" id="IPR003084">
    <property type="entry name" value="HDAC_I/II"/>
</dbReference>
<feature type="region of interest" description="Disordered" evidence="10">
    <location>
        <begin position="510"/>
        <end position="607"/>
    </location>
</feature>
<keyword evidence="7" id="KW-0804">Transcription</keyword>
<evidence type="ECO:0000256" key="3">
    <source>
        <dbReference type="ARBA" id="ARBA00022491"/>
    </source>
</evidence>
<feature type="domain" description="Histone deacetylase" evidence="11">
    <location>
        <begin position="40"/>
        <end position="330"/>
    </location>
</feature>
<evidence type="ECO:0000313" key="13">
    <source>
        <dbReference type="Proteomes" id="UP000320333"/>
    </source>
</evidence>
<dbReference type="SUPFAM" id="SSF52768">
    <property type="entry name" value="Arginase/deacetylase"/>
    <property type="match status" value="1"/>
</dbReference>
<evidence type="ECO:0000256" key="4">
    <source>
        <dbReference type="ARBA" id="ARBA00022801"/>
    </source>
</evidence>
<dbReference type="PRINTS" id="PR01270">
    <property type="entry name" value="HDASUPER"/>
</dbReference>
<evidence type="ECO:0000259" key="11">
    <source>
        <dbReference type="Pfam" id="PF00850"/>
    </source>
</evidence>
<evidence type="ECO:0000256" key="1">
    <source>
        <dbReference type="ARBA" id="ARBA00004123"/>
    </source>
</evidence>
<feature type="compositionally biased region" description="Polar residues" evidence="10">
    <location>
        <begin position="418"/>
        <end position="430"/>
    </location>
</feature>
<feature type="compositionally biased region" description="Basic and acidic residues" evidence="10">
    <location>
        <begin position="431"/>
        <end position="447"/>
    </location>
</feature>
<dbReference type="Gene3D" id="3.40.800.20">
    <property type="entry name" value="Histone deacetylase domain"/>
    <property type="match status" value="1"/>
</dbReference>
<evidence type="ECO:0000256" key="9">
    <source>
        <dbReference type="ARBA" id="ARBA00061569"/>
    </source>
</evidence>
<feature type="compositionally biased region" description="Gly residues" evidence="10">
    <location>
        <begin position="478"/>
        <end position="489"/>
    </location>
</feature>
<feature type="compositionally biased region" description="Polar residues" evidence="10">
    <location>
        <begin position="1"/>
        <end position="18"/>
    </location>
</feature>
<dbReference type="GO" id="GO:0032221">
    <property type="term" value="C:Rpd3S complex"/>
    <property type="evidence" value="ECO:0007669"/>
    <property type="project" value="UniProtKB-ARBA"/>
</dbReference>
<evidence type="ECO:0000256" key="2">
    <source>
        <dbReference type="ARBA" id="ARBA00012111"/>
    </source>
</evidence>
<evidence type="ECO:0000256" key="6">
    <source>
        <dbReference type="ARBA" id="ARBA00023015"/>
    </source>
</evidence>
<organism evidence="12 13">
    <name type="scientific">Chytriomyces confervae</name>
    <dbReference type="NCBI Taxonomy" id="246404"/>
    <lineage>
        <taxon>Eukaryota</taxon>
        <taxon>Fungi</taxon>
        <taxon>Fungi incertae sedis</taxon>
        <taxon>Chytridiomycota</taxon>
        <taxon>Chytridiomycota incertae sedis</taxon>
        <taxon>Chytridiomycetes</taxon>
        <taxon>Chytridiales</taxon>
        <taxon>Chytriomycetaceae</taxon>
        <taxon>Chytriomyces</taxon>
    </lineage>
</organism>
<keyword evidence="8" id="KW-0539">Nucleus</keyword>
<dbReference type="GO" id="GO:0070210">
    <property type="term" value="C:Rpd3L-Expanded complex"/>
    <property type="evidence" value="ECO:0007669"/>
    <property type="project" value="TreeGrafter"/>
</dbReference>
<sequence length="607" mass="66392">MVNSTGAETFANSNGTRSNKARVSYHHSNEVGLYSYGLKHYMKPARVRMTHSLITAYGLHRKMAVETPNHASFMQMTKFHTDEYIDYLRRVTTDPPDALKKYESKFNVGDYSGDCPLFDGVYEFCKLSAGGSIDAAMRINSGRSDIAINWAGGLHHAKKSEASGFCYVNDIVLAILELLKVHERVVYIDTDVHHGDGVEEAFFTTDRVMTVSFHKFGEFFPGTGDVTDVGFGKGKHYSVNVPLHDGVDDDSYHNIFKTVMHEVMTRYRPGAVVLQLGADSLIGDRLGCFNLSMQGHGRSVSYMKSFGVPLILLGGGGYTIRNVAKAWCFETSLALDIEVPKEIPYHEHFEGYGPTYLLDIPSSNMENLNSRKYLDTIQTKILESLRHIPHAPSVQSHEIPVDQFSCSDNESEDELVVNTMNPDNPISTSSKDVRMRRTYRDQYRVPDEGLSDSEGEDGGRRNVQSYRGRGGNRRGGRGRGTSRGGGASGASGNLDSNGIGGSNRAALAAAAAAKDTDRDDESGTEGKGIESRSVRMRQRAFPQSTGSSIGGGRLPTINFGGNGGASAGGGESEMDEDRVSEVEDGNEKLTDDEMRQISDLMEGEGTN</sequence>
<dbReference type="Proteomes" id="UP000320333">
    <property type="component" value="Unassembled WGS sequence"/>
</dbReference>
<accession>A0A507FL82</accession>
<dbReference type="GO" id="GO:0031507">
    <property type="term" value="P:heterochromatin formation"/>
    <property type="evidence" value="ECO:0007669"/>
    <property type="project" value="TreeGrafter"/>
</dbReference>
<dbReference type="GO" id="GO:0141221">
    <property type="term" value="F:histone deacetylase activity, hydrolytic mechanism"/>
    <property type="evidence" value="ECO:0007669"/>
    <property type="project" value="UniProtKB-EC"/>
</dbReference>
<proteinExistence type="inferred from homology"/>
<feature type="compositionally biased region" description="Gly residues" evidence="10">
    <location>
        <begin position="560"/>
        <end position="571"/>
    </location>
</feature>
<dbReference type="PANTHER" id="PTHR10625">
    <property type="entry name" value="HISTONE DEACETYLASE HDAC1-RELATED"/>
    <property type="match status" value="1"/>
</dbReference>
<dbReference type="EMBL" id="QEAP01000027">
    <property type="protein sequence ID" value="TPX77159.1"/>
    <property type="molecule type" value="Genomic_DNA"/>
</dbReference>
<dbReference type="PRINTS" id="PR01271">
    <property type="entry name" value="HISDACETLASE"/>
</dbReference>
<dbReference type="InterPro" id="IPR037138">
    <property type="entry name" value="His_deacetylse_dom_sf"/>
</dbReference>
<dbReference type="PANTHER" id="PTHR10625:SF10">
    <property type="entry name" value="HISTONE DEACETYLASE HDAC1"/>
    <property type="match status" value="1"/>
</dbReference>
<feature type="region of interest" description="Disordered" evidence="10">
    <location>
        <begin position="393"/>
        <end position="498"/>
    </location>
</feature>
<dbReference type="EC" id="3.5.1.98" evidence="2"/>
<dbReference type="FunFam" id="3.40.800.20:FF:000001">
    <property type="entry name" value="Histone deacetylase"/>
    <property type="match status" value="1"/>
</dbReference>
<name>A0A507FL82_9FUNG</name>
<dbReference type="InterPro" id="IPR023801">
    <property type="entry name" value="His_deacetylse_dom"/>
</dbReference>
<dbReference type="Pfam" id="PF00850">
    <property type="entry name" value="Hist_deacetyl"/>
    <property type="match status" value="1"/>
</dbReference>
<keyword evidence="5" id="KW-0156">Chromatin regulator</keyword>
<evidence type="ECO:0000256" key="5">
    <source>
        <dbReference type="ARBA" id="ARBA00022853"/>
    </source>
</evidence>
<dbReference type="OrthoDB" id="1918432at2759"/>
<dbReference type="STRING" id="246404.A0A507FL82"/>
<evidence type="ECO:0000256" key="7">
    <source>
        <dbReference type="ARBA" id="ARBA00023163"/>
    </source>
</evidence>
<evidence type="ECO:0000256" key="8">
    <source>
        <dbReference type="ARBA" id="ARBA00023242"/>
    </source>
</evidence>